<dbReference type="SUPFAM" id="SSF49265">
    <property type="entry name" value="Fibronectin type III"/>
    <property type="match status" value="2"/>
</dbReference>
<dbReference type="PROSITE" id="PS50853">
    <property type="entry name" value="FN3"/>
    <property type="match status" value="1"/>
</dbReference>
<protein>
    <submittedName>
        <fullName evidence="6">Cellulose 1,4-beta-cellobiosidase</fullName>
    </submittedName>
</protein>
<keyword evidence="7" id="KW-1185">Reference proteome</keyword>
<evidence type="ECO:0000256" key="3">
    <source>
        <dbReference type="SAM" id="SignalP"/>
    </source>
</evidence>
<evidence type="ECO:0000256" key="2">
    <source>
        <dbReference type="ARBA" id="ARBA00023326"/>
    </source>
</evidence>
<dbReference type="InterPro" id="IPR013783">
    <property type="entry name" value="Ig-like_fold"/>
</dbReference>
<evidence type="ECO:0000259" key="4">
    <source>
        <dbReference type="PROSITE" id="PS50853"/>
    </source>
</evidence>
<dbReference type="Pfam" id="PF07691">
    <property type="entry name" value="PA14"/>
    <property type="match status" value="1"/>
</dbReference>
<feature type="signal peptide" evidence="3">
    <location>
        <begin position="1"/>
        <end position="31"/>
    </location>
</feature>
<dbReference type="InterPro" id="IPR011658">
    <property type="entry name" value="PA14_dom"/>
</dbReference>
<keyword evidence="2" id="KW-0624">Polysaccharide degradation</keyword>
<dbReference type="EMBL" id="LMWV01000024">
    <property type="protein sequence ID" value="KUN62707.1"/>
    <property type="molecule type" value="Genomic_DNA"/>
</dbReference>
<dbReference type="Gene3D" id="2.60.40.10">
    <property type="entry name" value="Immunoglobulins"/>
    <property type="match status" value="4"/>
</dbReference>
<accession>A0A101RVW6</accession>
<feature type="chain" id="PRO_5039713011" evidence="3">
    <location>
        <begin position="32"/>
        <end position="586"/>
    </location>
</feature>
<keyword evidence="2" id="KW-0119">Carbohydrate metabolism</keyword>
<evidence type="ECO:0000313" key="7">
    <source>
        <dbReference type="Proteomes" id="UP000054375"/>
    </source>
</evidence>
<evidence type="ECO:0000259" key="5">
    <source>
        <dbReference type="PROSITE" id="PS51820"/>
    </source>
</evidence>
<evidence type="ECO:0000256" key="1">
    <source>
        <dbReference type="ARBA" id="ARBA00023295"/>
    </source>
</evidence>
<evidence type="ECO:0000313" key="6">
    <source>
        <dbReference type="EMBL" id="KUN62707.1"/>
    </source>
</evidence>
<dbReference type="AlphaFoldDB" id="A0A101RVW6"/>
<keyword evidence="1" id="KW-0326">Glycosidase</keyword>
<feature type="domain" description="Fibronectin type-III" evidence="4">
    <location>
        <begin position="486"/>
        <end position="582"/>
    </location>
</feature>
<gene>
    <name evidence="6" type="ORF">AQJ54_30655</name>
</gene>
<dbReference type="SMART" id="SM00758">
    <property type="entry name" value="PA14"/>
    <property type="match status" value="1"/>
</dbReference>
<reference evidence="6 7" key="1">
    <citation type="submission" date="2015-10" db="EMBL/GenBank/DDBJ databases">
        <title>Draft genome sequence of Streptomyces griseorubiginosus DSM 40469, type strain for the species Streptomyces griseorubiginosus.</title>
        <authorList>
            <person name="Ruckert C."/>
            <person name="Winkler A."/>
            <person name="Kalinowski J."/>
            <person name="Kampfer P."/>
            <person name="Glaeser S."/>
        </authorList>
    </citation>
    <scope>NUCLEOTIDE SEQUENCE [LARGE SCALE GENOMIC DNA]</scope>
    <source>
        <strain evidence="6 7">DSM 40469</strain>
    </source>
</reference>
<dbReference type="SUPFAM" id="SSF56988">
    <property type="entry name" value="Anthrax protective antigen"/>
    <property type="match status" value="1"/>
</dbReference>
<dbReference type="GO" id="GO:0016798">
    <property type="term" value="F:hydrolase activity, acting on glycosyl bonds"/>
    <property type="evidence" value="ECO:0007669"/>
    <property type="project" value="UniProtKB-KW"/>
</dbReference>
<dbReference type="Proteomes" id="UP000054375">
    <property type="component" value="Unassembled WGS sequence"/>
</dbReference>
<dbReference type="InterPro" id="IPR036116">
    <property type="entry name" value="FN3_sf"/>
</dbReference>
<sequence length="586" mass="62670">MEKSASRTTATALVLATAGTLFTAMAPPASAAASCASPVFQRQFYANTSFSGTPKKTDCDEAVDQNWGTGAPASGLPKDNFGVRWSVTRDFGSGGPFALPVSAQDGIRVYLDGSRKVDLWKNVSTTVKKTANVTIPAGRHTLRVDFVNWTGAANVSFDYKPRTTADVDKVKPLTPTGTSVTYDKATGKARLTWAKNKEMDLAGYRIYRRLKGTSFPATPLATTALTSYTDSTLPVTGDAYYYEVRAYDRAGNESGGTADQLVTTVDRVAPGVPAITEATGEVRPGGAGTGGLEVRWDKVADGAAYRVFRATSENGTYTAIGRTDQLSYLDTSAAESKAYYYRVSAVDAAGNESARSAPYEGRIWDNDPPPLVTGLDVTPTEYGFELNWDKSPATDLRYYTVYRGELVGDEDDGDERVCHGSLVEYALPGTTSYSYTTLPDGDEVCFFVDAVDDEYNSAAQWSPDGPRAVVVTELDMTPTVATPEGSPLHLSVEGARGDEGNQLTWSGPSAQGFRVYRWNPATSSYERIAELAGTASQYVDTGARRGTTSYYWVTGVLADGTETLPAGDWAVTAPARGTTLSSPSES</sequence>
<dbReference type="GO" id="GO:0000272">
    <property type="term" value="P:polysaccharide catabolic process"/>
    <property type="evidence" value="ECO:0007669"/>
    <property type="project" value="UniProtKB-KW"/>
</dbReference>
<dbReference type="InterPro" id="IPR003961">
    <property type="entry name" value="FN3_dom"/>
</dbReference>
<name>A0A101RVW6_9ACTN</name>
<dbReference type="InterPro" id="IPR037524">
    <property type="entry name" value="PA14/GLEYA"/>
</dbReference>
<keyword evidence="1" id="KW-0378">Hydrolase</keyword>
<keyword evidence="3" id="KW-0732">Signal</keyword>
<organism evidence="6 7">
    <name type="scientific">Streptomyces griseorubiginosus</name>
    <dbReference type="NCBI Taxonomy" id="67304"/>
    <lineage>
        <taxon>Bacteria</taxon>
        <taxon>Bacillati</taxon>
        <taxon>Actinomycetota</taxon>
        <taxon>Actinomycetes</taxon>
        <taxon>Kitasatosporales</taxon>
        <taxon>Streptomycetaceae</taxon>
        <taxon>Streptomyces</taxon>
    </lineage>
</organism>
<feature type="domain" description="PA14" evidence="5">
    <location>
        <begin position="35"/>
        <end position="175"/>
    </location>
</feature>
<dbReference type="PROSITE" id="PS51820">
    <property type="entry name" value="PA14"/>
    <property type="match status" value="1"/>
</dbReference>
<proteinExistence type="predicted"/>
<comment type="caution">
    <text evidence="6">The sequence shown here is derived from an EMBL/GenBank/DDBJ whole genome shotgun (WGS) entry which is preliminary data.</text>
</comment>
<dbReference type="PROSITE" id="PS51257">
    <property type="entry name" value="PROKAR_LIPOPROTEIN"/>
    <property type="match status" value="1"/>
</dbReference>